<dbReference type="KEGG" id="gce:KYE46_12360"/>
<evidence type="ECO:0000256" key="1">
    <source>
        <dbReference type="SAM" id="MobiDB-lite"/>
    </source>
</evidence>
<protein>
    <submittedName>
        <fullName evidence="3">5-bromo-4-chloroindolyl phosphate hydrolysis family protein</fullName>
    </submittedName>
</protein>
<feature type="transmembrane region" description="Helical" evidence="2">
    <location>
        <begin position="135"/>
        <end position="156"/>
    </location>
</feature>
<feature type="transmembrane region" description="Helical" evidence="2">
    <location>
        <begin position="44"/>
        <end position="63"/>
    </location>
</feature>
<dbReference type="InterPro" id="IPR018770">
    <property type="entry name" value="ChloroindolylP_hydrolase"/>
</dbReference>
<dbReference type="Pfam" id="PF10112">
    <property type="entry name" value="Halogen_Hydrol"/>
    <property type="match status" value="1"/>
</dbReference>
<proteinExistence type="predicted"/>
<accession>A0A8F6YBZ1</accession>
<keyword evidence="2" id="KW-1133">Transmembrane helix</keyword>
<dbReference type="AlphaFoldDB" id="A0A8F6YBZ1"/>
<keyword evidence="4" id="KW-1185">Reference proteome</keyword>
<feature type="transmembrane region" description="Helical" evidence="2">
    <location>
        <begin position="69"/>
        <end position="90"/>
    </location>
</feature>
<feature type="region of interest" description="Disordered" evidence="1">
    <location>
        <begin position="1"/>
        <end position="23"/>
    </location>
</feature>
<reference evidence="3 4" key="1">
    <citation type="submission" date="2021-07" db="EMBL/GenBank/DDBJ databases">
        <title>A novel Jannaschia species isolated from marine dinoflagellate Ceratoperidinium margalefii.</title>
        <authorList>
            <person name="Jiang Y."/>
            <person name="Li Z."/>
        </authorList>
    </citation>
    <scope>NUCLEOTIDE SEQUENCE [LARGE SCALE GENOMIC DNA]</scope>
    <source>
        <strain evidence="3 4">J12C1-MA-4</strain>
    </source>
</reference>
<gene>
    <name evidence="3" type="ORF">KYE46_12360</name>
</gene>
<keyword evidence="2" id="KW-0472">Membrane</keyword>
<evidence type="ECO:0000313" key="3">
    <source>
        <dbReference type="EMBL" id="QXT38725.1"/>
    </source>
</evidence>
<sequence>MAKRYGGEFSPSGQRDGETPRETVTHQKMEIAPFRGRKPMRHGAKLNILFILPLLTIFSVLFNSGVTEMAVDLLGGALLMLAAWLTRDGVRAEDAFNERKVARKPAIPRKIFGAVGTGVGVALLILGGSNFGPGALFAANVVGFLAAGLHLFSFGLDPLKNKGMEGMDSFTSDRVARKIDEAEKLLAEQKDAIARVRDPQLEARVARFQDVARGLFRQVEEDPRDLNAARRYLGVYLKGARDATVQFANLYTRKTDYKVRSDYIAFLDDLEQNFAARKETLLIDDRTNFDVEIEVLQDRLNRETKYLERQE</sequence>
<feature type="transmembrane region" description="Helical" evidence="2">
    <location>
        <begin position="111"/>
        <end position="129"/>
    </location>
</feature>
<dbReference type="RefSeq" id="WP_219000921.1">
    <property type="nucleotide sequence ID" value="NZ_CP079194.1"/>
</dbReference>
<evidence type="ECO:0000256" key="2">
    <source>
        <dbReference type="SAM" id="Phobius"/>
    </source>
</evidence>
<evidence type="ECO:0000313" key="4">
    <source>
        <dbReference type="Proteomes" id="UP000825009"/>
    </source>
</evidence>
<dbReference type="EMBL" id="CP079194">
    <property type="protein sequence ID" value="QXT38725.1"/>
    <property type="molecule type" value="Genomic_DNA"/>
</dbReference>
<keyword evidence="2" id="KW-0812">Transmembrane</keyword>
<name>A0A8F6YBZ1_9RHOB</name>
<organism evidence="3 4">
    <name type="scientific">Gymnodinialimonas ceratoperidinii</name>
    <dbReference type="NCBI Taxonomy" id="2856823"/>
    <lineage>
        <taxon>Bacteria</taxon>
        <taxon>Pseudomonadati</taxon>
        <taxon>Pseudomonadota</taxon>
        <taxon>Alphaproteobacteria</taxon>
        <taxon>Rhodobacterales</taxon>
        <taxon>Paracoccaceae</taxon>
        <taxon>Gymnodinialimonas</taxon>
    </lineage>
</organism>
<dbReference type="Proteomes" id="UP000825009">
    <property type="component" value="Chromosome"/>
</dbReference>